<dbReference type="Pfam" id="PF01547">
    <property type="entry name" value="SBP_bac_1"/>
    <property type="match status" value="1"/>
</dbReference>
<evidence type="ECO:0000256" key="1">
    <source>
        <dbReference type="ARBA" id="ARBA00004196"/>
    </source>
</evidence>
<evidence type="ECO:0000256" key="5">
    <source>
        <dbReference type="ARBA" id="ARBA00049629"/>
    </source>
</evidence>
<feature type="signal peptide" evidence="7">
    <location>
        <begin position="1"/>
        <end position="27"/>
    </location>
</feature>
<dbReference type="Proteomes" id="UP000184016">
    <property type="component" value="Unassembled WGS sequence"/>
</dbReference>
<evidence type="ECO:0000256" key="6">
    <source>
        <dbReference type="ARBA" id="ARBA00049753"/>
    </source>
</evidence>
<organism evidence="8 9">
    <name type="scientific">Alicyclobacillus tolerans</name>
    <dbReference type="NCBI Taxonomy" id="90970"/>
    <lineage>
        <taxon>Bacteria</taxon>
        <taxon>Bacillati</taxon>
        <taxon>Bacillota</taxon>
        <taxon>Bacilli</taxon>
        <taxon>Bacillales</taxon>
        <taxon>Alicyclobacillaceae</taxon>
        <taxon>Alicyclobacillus</taxon>
    </lineage>
</organism>
<comment type="subcellular location">
    <subcellularLocation>
        <location evidence="1">Cell envelope</location>
    </subcellularLocation>
</comment>
<dbReference type="AlphaFoldDB" id="A0A1M6N230"/>
<dbReference type="SUPFAM" id="SSF53850">
    <property type="entry name" value="Periplasmic binding protein-like II"/>
    <property type="match status" value="1"/>
</dbReference>
<dbReference type="PROSITE" id="PS51257">
    <property type="entry name" value="PROKAR_LIPOPROTEIN"/>
    <property type="match status" value="1"/>
</dbReference>
<keyword evidence="4 7" id="KW-0732">Signal</keyword>
<evidence type="ECO:0000313" key="9">
    <source>
        <dbReference type="Proteomes" id="UP000184016"/>
    </source>
</evidence>
<name>A0A1M6N230_9BACL</name>
<proteinExistence type="inferred from homology"/>
<reference evidence="9" key="1">
    <citation type="submission" date="2016-11" db="EMBL/GenBank/DDBJ databases">
        <authorList>
            <person name="Varghese N."/>
            <person name="Submissions S."/>
        </authorList>
    </citation>
    <scope>NUCLEOTIDE SEQUENCE [LARGE SCALE GENOMIC DNA]</scope>
    <source>
        <strain evidence="9">USBA-503</strain>
    </source>
</reference>
<evidence type="ECO:0000256" key="3">
    <source>
        <dbReference type="ARBA" id="ARBA00022448"/>
    </source>
</evidence>
<protein>
    <recommendedName>
        <fullName evidence="6">Probable sugar-binding periplasmic protein</fullName>
    </recommendedName>
</protein>
<dbReference type="PANTHER" id="PTHR43649">
    <property type="entry name" value="ARABINOSE-BINDING PROTEIN-RELATED"/>
    <property type="match status" value="1"/>
</dbReference>
<feature type="chain" id="PRO_5012296841" description="Probable sugar-binding periplasmic protein" evidence="7">
    <location>
        <begin position="28"/>
        <end position="441"/>
    </location>
</feature>
<gene>
    <name evidence="8" type="ORF">SAMN05443507_10551</name>
</gene>
<keyword evidence="3" id="KW-0813">Transport</keyword>
<evidence type="ECO:0000256" key="2">
    <source>
        <dbReference type="ARBA" id="ARBA00008520"/>
    </source>
</evidence>
<dbReference type="PANTHER" id="PTHR43649:SF28">
    <property type="entry name" value="BINDING PROTEIN COMPONENT OF ABC SUGAR TRANSPORTER-RELATED"/>
    <property type="match status" value="1"/>
</dbReference>
<comment type="similarity">
    <text evidence="2">Belongs to the bacterial solute-binding protein 1 family.</text>
</comment>
<dbReference type="RefSeq" id="WP_072873296.1">
    <property type="nucleotide sequence ID" value="NZ_FRAF01000005.1"/>
</dbReference>
<keyword evidence="9" id="KW-1185">Reference proteome</keyword>
<dbReference type="STRING" id="1830138.SAMN05443507_10551"/>
<dbReference type="GO" id="GO:0030313">
    <property type="term" value="C:cell envelope"/>
    <property type="evidence" value="ECO:0007669"/>
    <property type="project" value="UniProtKB-SubCell"/>
</dbReference>
<dbReference type="InterPro" id="IPR006059">
    <property type="entry name" value="SBP"/>
</dbReference>
<dbReference type="EMBL" id="FRAF01000005">
    <property type="protein sequence ID" value="SHJ89740.1"/>
    <property type="molecule type" value="Genomic_DNA"/>
</dbReference>
<dbReference type="InterPro" id="IPR050490">
    <property type="entry name" value="Bact_solute-bd_prot1"/>
</dbReference>
<evidence type="ECO:0000256" key="4">
    <source>
        <dbReference type="ARBA" id="ARBA00022729"/>
    </source>
</evidence>
<accession>A0A1M6N230</accession>
<comment type="function">
    <text evidence="5">Part of a binding-protein-dependent transport system for a sugar.</text>
</comment>
<evidence type="ECO:0000313" key="8">
    <source>
        <dbReference type="EMBL" id="SHJ89740.1"/>
    </source>
</evidence>
<dbReference type="Gene3D" id="3.40.190.10">
    <property type="entry name" value="Periplasmic binding protein-like II"/>
    <property type="match status" value="2"/>
</dbReference>
<sequence length="441" mass="47427">MKKFRKIGVAAVGVLTLTALVSGCGTANTTNSTPSSSAPVPTGNAGTTGKLEIFSWWTGVASSKALKALIHVFNEKYPHVQVINEAVAGGAGSNAHAVLASRMTNNNPPGTFQVHAGNGSLYSWVQAGDLDSLNNLYQSQGWLNKYPKSLLNLITFNGNIYAVPVDMQRANVLWYNPSIFKKYNLTPPTTFSQFFQDAKVLKAHGITPLALANHGNWETTLLFSDVLLGTVGYTDYNKLLHGQMSWNSPGVVQAANTFTKMMQYTNSDASALHWQQADQLVANGQAAMNVMGDWAQGYFKTTLNLTPGKDFGWAPTPGTQGVFSVVSDVFALPSKLSASQKAVALNFLKVLGSAEGQKVFNPLKGTFSPRLDANPSDYDAYSQAAMKSYQKDQLTLCIGQGAVNPGFTTAFENAMAIFVTNHNTKQFIQSIENAAQTNPLS</sequence>
<evidence type="ECO:0000256" key="7">
    <source>
        <dbReference type="SAM" id="SignalP"/>
    </source>
</evidence>